<keyword evidence="2" id="KW-1185">Reference proteome</keyword>
<dbReference type="KEGG" id="mev:Metev_0192"/>
<accession>D7E6A0</accession>
<evidence type="ECO:0000313" key="1">
    <source>
        <dbReference type="EMBL" id="ADI73122.1"/>
    </source>
</evidence>
<protein>
    <submittedName>
        <fullName evidence="1">Uncharacterized protein</fullName>
    </submittedName>
</protein>
<evidence type="ECO:0000313" key="2">
    <source>
        <dbReference type="Proteomes" id="UP000000391"/>
    </source>
</evidence>
<gene>
    <name evidence="1" type="ordered locus">Metev_0192</name>
</gene>
<reference evidence="1 2" key="1">
    <citation type="submission" date="2010-06" db="EMBL/GenBank/DDBJ databases">
        <title>Complete sequence chromosome of Methanohalobium evestigatum Z-7303.</title>
        <authorList>
            <consortium name="US DOE Joint Genome Institute"/>
            <person name="Lucas S."/>
            <person name="Copeland A."/>
            <person name="Lapidus A."/>
            <person name="Cheng J.-F."/>
            <person name="Bruce D."/>
            <person name="Goodwin L."/>
            <person name="Pitluck S."/>
            <person name="Saunders E."/>
            <person name="Detter J.C."/>
            <person name="Han C."/>
            <person name="Tapia R."/>
            <person name="Land M."/>
            <person name="Hauser L."/>
            <person name="Kyrpides N."/>
            <person name="Mikhailova N."/>
            <person name="Sieprawska-Lupa M."/>
            <person name="Whitman W.B."/>
            <person name="Anderson I."/>
            <person name="Woyke T."/>
        </authorList>
    </citation>
    <scope>NUCLEOTIDE SEQUENCE [LARGE SCALE GENOMIC DNA]</scope>
    <source>
        <strain evidence="2">ATCC BAA-1072 / DSM 3721 / NBRC 107634 / OCM 161 / Z-7303</strain>
    </source>
</reference>
<dbReference type="GeneID" id="9345804"/>
<dbReference type="EMBL" id="CP002069">
    <property type="protein sequence ID" value="ADI73122.1"/>
    <property type="molecule type" value="Genomic_DNA"/>
</dbReference>
<dbReference type="STRING" id="644295.Metev_0192"/>
<dbReference type="HOGENOM" id="CLU_2257356_0_0_2"/>
<dbReference type="RefSeq" id="WP_013193690.1">
    <property type="nucleotide sequence ID" value="NC_014253.1"/>
</dbReference>
<sequence>MTWIKASTTGCKDLSGLNIPYFINSKHIMHIELNLNRRNLAVEVSTIDGCRHYIFDANDYFDIPYSKLKCDDIENLLMKIISIIKDADNRNIETLDLQKSLDT</sequence>
<name>D7E6A0_METEZ</name>
<proteinExistence type="predicted"/>
<dbReference type="AlphaFoldDB" id="D7E6A0"/>
<dbReference type="Proteomes" id="UP000000391">
    <property type="component" value="Chromosome"/>
</dbReference>
<organism evidence="1 2">
    <name type="scientific">Methanohalobium evestigatum (strain ATCC BAA-1072 / DSM 3721 / NBRC 107634 / OCM 161 / Z-7303)</name>
    <dbReference type="NCBI Taxonomy" id="644295"/>
    <lineage>
        <taxon>Archaea</taxon>
        <taxon>Methanobacteriati</taxon>
        <taxon>Methanobacteriota</taxon>
        <taxon>Stenosarchaea group</taxon>
        <taxon>Methanomicrobia</taxon>
        <taxon>Methanosarcinales</taxon>
        <taxon>Methanosarcinaceae</taxon>
        <taxon>Methanohalobium</taxon>
    </lineage>
</organism>